<name>A0A9X1RUA7_9BURK</name>
<dbReference type="Proteomes" id="UP001139308">
    <property type="component" value="Unassembled WGS sequence"/>
</dbReference>
<proteinExistence type="predicted"/>
<comment type="caution">
    <text evidence="1">The sequence shown here is derived from an EMBL/GenBank/DDBJ whole genome shotgun (WGS) entry which is preliminary data.</text>
</comment>
<gene>
    <name evidence="1" type="ORF">L5014_23225</name>
</gene>
<dbReference type="AlphaFoldDB" id="A0A9X1RUA7"/>
<keyword evidence="2" id="KW-1185">Reference proteome</keyword>
<organism evidence="1 2">
    <name type="scientific">Paraburkholderia tagetis</name>
    <dbReference type="NCBI Taxonomy" id="2913261"/>
    <lineage>
        <taxon>Bacteria</taxon>
        <taxon>Pseudomonadati</taxon>
        <taxon>Pseudomonadota</taxon>
        <taxon>Betaproteobacteria</taxon>
        <taxon>Burkholderiales</taxon>
        <taxon>Burkholderiaceae</taxon>
        <taxon>Paraburkholderia</taxon>
    </lineage>
</organism>
<evidence type="ECO:0000313" key="1">
    <source>
        <dbReference type="EMBL" id="MCG5076251.1"/>
    </source>
</evidence>
<dbReference type="Pfam" id="PF04250">
    <property type="entry name" value="DUF429"/>
    <property type="match status" value="1"/>
</dbReference>
<reference evidence="1" key="1">
    <citation type="submission" date="2022-01" db="EMBL/GenBank/DDBJ databases">
        <title>Genome sequence and assembly of Parabukholderia sp. RG36.</title>
        <authorList>
            <person name="Chhetri G."/>
        </authorList>
    </citation>
    <scope>NUCLEOTIDE SEQUENCE</scope>
    <source>
        <strain evidence="1">RG36</strain>
    </source>
</reference>
<accession>A0A9X1RUA7</accession>
<sequence length="200" mass="22029">MVILRGTSILSNVRRMTPAEMLRECLKFDVKAVGIDAPCRWAEAGSGRLAERELARQHIHCFATPTQEQAKSSPSGFYDWMLCGELVYHAFAAAYPLLNDREYEGNRVTFETFPHAIACSVLGRETVSAKRKLVERRKLLETVGINPLPLRSIDSIDAALCAWTAGRLVAGHARSYGDAAGGYIHVPDSAGQRCNPNRLA</sequence>
<dbReference type="InterPro" id="IPR007362">
    <property type="entry name" value="DUF429"/>
</dbReference>
<evidence type="ECO:0000313" key="2">
    <source>
        <dbReference type="Proteomes" id="UP001139308"/>
    </source>
</evidence>
<dbReference type="EMBL" id="JAKLJA010000022">
    <property type="protein sequence ID" value="MCG5076251.1"/>
    <property type="molecule type" value="Genomic_DNA"/>
</dbReference>
<protein>
    <submittedName>
        <fullName evidence="1">DUF429 domain-containing protein</fullName>
    </submittedName>
</protein>